<dbReference type="Pfam" id="PF03995">
    <property type="entry name" value="Inhibitor_I36"/>
    <property type="match status" value="1"/>
</dbReference>
<dbReference type="SUPFAM" id="SSF49695">
    <property type="entry name" value="gamma-Crystallin-like"/>
    <property type="match status" value="1"/>
</dbReference>
<dbReference type="EMBL" id="LT629742">
    <property type="protein sequence ID" value="SDS84672.1"/>
    <property type="molecule type" value="Genomic_DNA"/>
</dbReference>
<evidence type="ECO:0000256" key="1">
    <source>
        <dbReference type="SAM" id="SignalP"/>
    </source>
</evidence>
<feature type="chain" id="PRO_5009263351" description="Peptidase inhibitor family I36" evidence="1">
    <location>
        <begin position="29"/>
        <end position="177"/>
    </location>
</feature>
<protein>
    <recommendedName>
        <fullName evidence="4">Peptidase inhibitor family I36</fullName>
    </recommendedName>
</protein>
<sequence length="177" mass="17868">MKNRIVQCVGAVIGAVALSLGSATTAVAVESSPAVEHCAVEAAQLGSTEELAEPVCFGTTDGLNAFLEKVGAGNAARGVTANVLLGTVYKDANGTGASLAFYGSSGCAEVTFGFSTLTAGWDNSISSARGSNGCWLTLYTATNYGGSKLNCTPYCSSIGGWNDNVKSLVFRPAGTFG</sequence>
<proteinExistence type="predicted"/>
<gene>
    <name evidence="2" type="ORF">SAMN04489834_2275</name>
</gene>
<feature type="signal peptide" evidence="1">
    <location>
        <begin position="1"/>
        <end position="28"/>
    </location>
</feature>
<dbReference type="InterPro" id="IPR011024">
    <property type="entry name" value="G_crystallin-like"/>
</dbReference>
<dbReference type="Gene3D" id="2.60.20.10">
    <property type="entry name" value="Crystallins"/>
    <property type="match status" value="1"/>
</dbReference>
<dbReference type="AlphaFoldDB" id="A0A1H1VIS6"/>
<dbReference type="Proteomes" id="UP000181956">
    <property type="component" value="Chromosome I"/>
</dbReference>
<organism evidence="2 3">
    <name type="scientific">Microterricola viridarii</name>
    <dbReference type="NCBI Taxonomy" id="412690"/>
    <lineage>
        <taxon>Bacteria</taxon>
        <taxon>Bacillati</taxon>
        <taxon>Actinomycetota</taxon>
        <taxon>Actinomycetes</taxon>
        <taxon>Micrococcales</taxon>
        <taxon>Microbacteriaceae</taxon>
        <taxon>Microterricola</taxon>
    </lineage>
</organism>
<keyword evidence="1" id="KW-0732">Signal</keyword>
<evidence type="ECO:0000313" key="3">
    <source>
        <dbReference type="Proteomes" id="UP000181956"/>
    </source>
</evidence>
<reference evidence="3" key="1">
    <citation type="submission" date="2016-10" db="EMBL/GenBank/DDBJ databases">
        <authorList>
            <person name="Varghese N."/>
            <person name="Submissions S."/>
        </authorList>
    </citation>
    <scope>NUCLEOTIDE SEQUENCE [LARGE SCALE GENOMIC DNA]</scope>
    <source>
        <strain evidence="3">DSM 21772</strain>
    </source>
</reference>
<dbReference type="RefSeq" id="WP_172829693.1">
    <property type="nucleotide sequence ID" value="NZ_LT629742.1"/>
</dbReference>
<evidence type="ECO:0000313" key="2">
    <source>
        <dbReference type="EMBL" id="SDS84672.1"/>
    </source>
</evidence>
<keyword evidence="3" id="KW-1185">Reference proteome</keyword>
<name>A0A1H1VIS6_9MICO</name>
<evidence type="ECO:0008006" key="4">
    <source>
        <dbReference type="Google" id="ProtNLM"/>
    </source>
</evidence>
<accession>A0A1H1VIS6</accession>